<sequence>MASLIPISTLFIGLHGLIALALSYLVVMERISTRIWHGASQSDVSNQPDYLEKPSKWAAFVEGYTQKSVAPKTGDDGLLQRKVRAYGNFVEHVPLALLFILALELMQAEAWLVWMLGITLSVARIAHAWGLIKTYGPSPGRAIGFFLTWFVYLVGAGACIYMALLALSQG</sequence>
<keyword evidence="2 5" id="KW-0812">Transmembrane</keyword>
<dbReference type="PANTHER" id="PTHR35814">
    <property type="match status" value="1"/>
</dbReference>
<evidence type="ECO:0000313" key="6">
    <source>
        <dbReference type="EMBL" id="MEP0948286.1"/>
    </source>
</evidence>
<evidence type="ECO:0000256" key="1">
    <source>
        <dbReference type="ARBA" id="ARBA00004370"/>
    </source>
</evidence>
<feature type="transmembrane region" description="Helical" evidence="5">
    <location>
        <begin position="6"/>
        <end position="27"/>
    </location>
</feature>
<keyword evidence="4 5" id="KW-0472">Membrane</keyword>
<dbReference type="Gene3D" id="1.20.120.550">
    <property type="entry name" value="Membrane associated eicosanoid/glutathione metabolism-like domain"/>
    <property type="match status" value="1"/>
</dbReference>
<proteinExistence type="predicted"/>
<name>A0ABV0K6W3_9CYAN</name>
<dbReference type="InterPro" id="IPR001129">
    <property type="entry name" value="Membr-assoc_MAPEG"/>
</dbReference>
<dbReference type="RefSeq" id="WP_190703560.1">
    <property type="nucleotide sequence ID" value="NZ_JAMPKX010000007.1"/>
</dbReference>
<feature type="transmembrane region" description="Helical" evidence="5">
    <location>
        <begin position="112"/>
        <end position="132"/>
    </location>
</feature>
<keyword evidence="3 5" id="KW-1133">Transmembrane helix</keyword>
<protein>
    <submittedName>
        <fullName evidence="6">MAPEG family protein</fullName>
    </submittedName>
</protein>
<dbReference type="Pfam" id="PF01124">
    <property type="entry name" value="MAPEG"/>
    <property type="match status" value="1"/>
</dbReference>
<evidence type="ECO:0000256" key="3">
    <source>
        <dbReference type="ARBA" id="ARBA00022989"/>
    </source>
</evidence>
<dbReference type="EMBL" id="JAMPKX010000007">
    <property type="protein sequence ID" value="MEP0948286.1"/>
    <property type="molecule type" value="Genomic_DNA"/>
</dbReference>
<comment type="caution">
    <text evidence="6">The sequence shown here is derived from an EMBL/GenBank/DDBJ whole genome shotgun (WGS) entry which is preliminary data.</text>
</comment>
<reference evidence="6 7" key="1">
    <citation type="submission" date="2022-04" db="EMBL/GenBank/DDBJ databases">
        <title>Positive selection, recombination, and allopatry shape intraspecific diversity of widespread and dominant cyanobacteria.</title>
        <authorList>
            <person name="Wei J."/>
            <person name="Shu W."/>
            <person name="Hu C."/>
        </authorList>
    </citation>
    <scope>NUCLEOTIDE SEQUENCE [LARGE SCALE GENOMIC DNA]</scope>
    <source>
        <strain evidence="6 7">DQ-A4</strain>
    </source>
</reference>
<comment type="subcellular location">
    <subcellularLocation>
        <location evidence="1">Membrane</location>
    </subcellularLocation>
</comment>
<accession>A0ABV0K6W3</accession>
<dbReference type="SUPFAM" id="SSF161084">
    <property type="entry name" value="MAPEG domain-like"/>
    <property type="match status" value="1"/>
</dbReference>
<feature type="transmembrane region" description="Helical" evidence="5">
    <location>
        <begin position="144"/>
        <end position="167"/>
    </location>
</feature>
<dbReference type="Proteomes" id="UP001482513">
    <property type="component" value="Unassembled WGS sequence"/>
</dbReference>
<dbReference type="PANTHER" id="PTHR35814:SF1">
    <property type="entry name" value="GLUTATHIONE S-TRANSFERASE-RELATED"/>
    <property type="match status" value="1"/>
</dbReference>
<evidence type="ECO:0000313" key="7">
    <source>
        <dbReference type="Proteomes" id="UP001482513"/>
    </source>
</evidence>
<organism evidence="6 7">
    <name type="scientific">Leptolyngbya subtilissima DQ-A4</name>
    <dbReference type="NCBI Taxonomy" id="2933933"/>
    <lineage>
        <taxon>Bacteria</taxon>
        <taxon>Bacillati</taxon>
        <taxon>Cyanobacteriota</taxon>
        <taxon>Cyanophyceae</taxon>
        <taxon>Leptolyngbyales</taxon>
        <taxon>Leptolyngbyaceae</taxon>
        <taxon>Leptolyngbya group</taxon>
        <taxon>Leptolyngbya</taxon>
    </lineage>
</organism>
<feature type="transmembrane region" description="Helical" evidence="5">
    <location>
        <begin position="89"/>
        <end position="106"/>
    </location>
</feature>
<evidence type="ECO:0000256" key="5">
    <source>
        <dbReference type="SAM" id="Phobius"/>
    </source>
</evidence>
<keyword evidence="7" id="KW-1185">Reference proteome</keyword>
<evidence type="ECO:0000256" key="4">
    <source>
        <dbReference type="ARBA" id="ARBA00023136"/>
    </source>
</evidence>
<dbReference type="InterPro" id="IPR023352">
    <property type="entry name" value="MAPEG-like_dom_sf"/>
</dbReference>
<gene>
    <name evidence="6" type="ORF">NC992_15485</name>
</gene>
<evidence type="ECO:0000256" key="2">
    <source>
        <dbReference type="ARBA" id="ARBA00022692"/>
    </source>
</evidence>